<dbReference type="GO" id="GO:0003743">
    <property type="term" value="F:translation initiation factor activity"/>
    <property type="evidence" value="ECO:0007669"/>
    <property type="project" value="UniProtKB-KW"/>
</dbReference>
<keyword evidence="1" id="KW-0396">Initiation factor</keyword>
<name>A0A6G5QHP3_9BACT</name>
<keyword evidence="1" id="KW-0648">Protein biosynthesis</keyword>
<dbReference type="Gene3D" id="3.40.50.11670">
    <property type="entry name" value="DNA replication regulator HobA"/>
    <property type="match status" value="1"/>
</dbReference>
<protein>
    <submittedName>
        <fullName evidence="1">DnaA-binding chromosome replication initiation factor</fullName>
    </submittedName>
</protein>
<dbReference type="Proteomes" id="UP000503264">
    <property type="component" value="Chromosome"/>
</dbReference>
<sequence>MQDFVKWSNDTIVKEGLNATIQDFRVEWIALLSSRLKYLLEGRVFIVITDEERSWFESYILKRINRSAARPLLPFVSLKALYQHIDEINSSEQISLLEDMLSLTFPNGYVFFYIGKNIDKRANIAKNSEDSYMWLFDEQMHNSISLNSNDENLDIKLMQLFKLFDKSIDAVLLNQASLI</sequence>
<dbReference type="InterPro" id="IPR021011">
    <property type="entry name" value="HobA"/>
</dbReference>
<dbReference type="RefSeq" id="WP_171993997.1">
    <property type="nucleotide sequence ID" value="NZ_CP012542.1"/>
</dbReference>
<reference evidence="1 2" key="1">
    <citation type="submission" date="2016-07" db="EMBL/GenBank/DDBJ databases">
        <title>Comparative genomics of the Campylobacter concisus group.</title>
        <authorList>
            <person name="Miller W.G."/>
            <person name="Yee E."/>
            <person name="Chapman M.H."/>
            <person name="Huynh S."/>
            <person name="Bono J.L."/>
            <person name="On S.L.W."/>
            <person name="StLeger J."/>
            <person name="Foster G."/>
            <person name="Parker C.T."/>
        </authorList>
    </citation>
    <scope>NUCLEOTIDE SEQUENCE [LARGE SCALE GENOMIC DNA]</scope>
    <source>
        <strain evidence="1 2">CCUG 21559</strain>
    </source>
</reference>
<gene>
    <name evidence="1" type="primary">hobA</name>
    <name evidence="1" type="ORF">CMUC_1426</name>
</gene>
<keyword evidence="2" id="KW-1185">Reference proteome</keyword>
<evidence type="ECO:0000313" key="1">
    <source>
        <dbReference type="EMBL" id="QCD45190.1"/>
    </source>
</evidence>
<dbReference type="EMBL" id="CP012542">
    <property type="protein sequence ID" value="QCD45190.1"/>
    <property type="molecule type" value="Genomic_DNA"/>
</dbReference>
<dbReference type="InterPro" id="IPR038381">
    <property type="entry name" value="HobA_sf"/>
</dbReference>
<organism evidence="1 2">
    <name type="scientific">Campylobacter mucosalis CCUG 21559</name>
    <dbReference type="NCBI Taxonomy" id="1032067"/>
    <lineage>
        <taxon>Bacteria</taxon>
        <taxon>Pseudomonadati</taxon>
        <taxon>Campylobacterota</taxon>
        <taxon>Epsilonproteobacteria</taxon>
        <taxon>Campylobacterales</taxon>
        <taxon>Campylobacteraceae</taxon>
        <taxon>Campylobacter</taxon>
    </lineage>
</organism>
<dbReference type="Pfam" id="PF12163">
    <property type="entry name" value="HobA"/>
    <property type="match status" value="1"/>
</dbReference>
<evidence type="ECO:0000313" key="2">
    <source>
        <dbReference type="Proteomes" id="UP000503264"/>
    </source>
</evidence>
<proteinExistence type="predicted"/>
<dbReference type="AlphaFoldDB" id="A0A6G5QHP3"/>
<accession>A0A6G5QHP3</accession>